<evidence type="ECO:0000313" key="3">
    <source>
        <dbReference type="Proteomes" id="UP000436468"/>
    </source>
</evidence>
<dbReference type="Proteomes" id="UP000436468">
    <property type="component" value="Unassembled WGS sequence"/>
</dbReference>
<dbReference type="AlphaFoldDB" id="A0A844SKL7"/>
<name>A0A844SKL7_9BRAD</name>
<sequence>MTSGQGVPPEFVAVRLDRVSGWRPLAGRAFALLVVAATPAGQARAGDVAGQASVIDGDTIEIHGTRVRLYGIDAPEHDQLCSDRHGGRYRCGQVAANALGAYIGRQAVACVEVDRDRYGRSVAVCSAGKVDLAEWLVRGGLAVDWPRYSKGDYAAAEASARGEQSGIWSGRFVEPWRYRQCVGAGGRPNDCSAEGAGRQR</sequence>
<dbReference type="Pfam" id="PF00565">
    <property type="entry name" value="SNase"/>
    <property type="match status" value="1"/>
</dbReference>
<dbReference type="Gene3D" id="2.40.50.90">
    <property type="match status" value="1"/>
</dbReference>
<accession>A0A844SKL7</accession>
<gene>
    <name evidence="2" type="ORF">GPL21_05080</name>
</gene>
<proteinExistence type="predicted"/>
<keyword evidence="3" id="KW-1185">Reference proteome</keyword>
<dbReference type="EMBL" id="WQNF01000003">
    <property type="protein sequence ID" value="MVT64484.1"/>
    <property type="molecule type" value="Genomic_DNA"/>
</dbReference>
<dbReference type="SUPFAM" id="SSF50199">
    <property type="entry name" value="Staphylococcal nuclease"/>
    <property type="match status" value="1"/>
</dbReference>
<dbReference type="PANTHER" id="PTHR12302">
    <property type="entry name" value="EBNA2 BINDING PROTEIN P100"/>
    <property type="match status" value="1"/>
</dbReference>
<feature type="domain" description="TNase-like" evidence="1">
    <location>
        <begin position="54"/>
        <end position="170"/>
    </location>
</feature>
<evidence type="ECO:0000313" key="2">
    <source>
        <dbReference type="EMBL" id="MVT64484.1"/>
    </source>
</evidence>
<evidence type="ECO:0000259" key="1">
    <source>
        <dbReference type="PROSITE" id="PS50830"/>
    </source>
</evidence>
<protein>
    <submittedName>
        <fullName evidence="2">Thermonuclease family protein</fullName>
    </submittedName>
</protein>
<reference evidence="2 3" key="1">
    <citation type="submission" date="2019-12" db="EMBL/GenBank/DDBJ databases">
        <title>Draft genome sequences Bradyrhizobium cajani AMBPC1010, Bradyrhizobium pachyrhizi AMBPC1040 and Bradyrhizobium yuanmingense ALSPC3051, three plant growth promoting strains isolated from nodules of Cajanus cajan L. in Dominican Republic.</title>
        <authorList>
            <person name="Flores-Felix J.D."/>
            <person name="Araujo J."/>
            <person name="Diaz-Alcantara C."/>
            <person name="Gonzalez-Andres F."/>
            <person name="Velazquez E."/>
        </authorList>
    </citation>
    <scope>NUCLEOTIDE SEQUENCE [LARGE SCALE GENOMIC DNA]</scope>
    <source>
        <strain evidence="2 3">1040</strain>
    </source>
</reference>
<comment type="caution">
    <text evidence="2">The sequence shown here is derived from an EMBL/GenBank/DDBJ whole genome shotgun (WGS) entry which is preliminary data.</text>
</comment>
<dbReference type="PANTHER" id="PTHR12302:SF26">
    <property type="entry name" value="BLR1266 PROTEIN"/>
    <property type="match status" value="1"/>
</dbReference>
<dbReference type="InterPro" id="IPR016071">
    <property type="entry name" value="Staphylococal_nuclease_OB-fold"/>
</dbReference>
<dbReference type="SMART" id="SM00318">
    <property type="entry name" value="SNc"/>
    <property type="match status" value="1"/>
</dbReference>
<organism evidence="2 3">
    <name type="scientific">Bradyrhizobium pachyrhizi</name>
    <dbReference type="NCBI Taxonomy" id="280333"/>
    <lineage>
        <taxon>Bacteria</taxon>
        <taxon>Pseudomonadati</taxon>
        <taxon>Pseudomonadota</taxon>
        <taxon>Alphaproteobacteria</taxon>
        <taxon>Hyphomicrobiales</taxon>
        <taxon>Nitrobacteraceae</taxon>
        <taxon>Bradyrhizobium</taxon>
    </lineage>
</organism>
<dbReference type="InterPro" id="IPR035437">
    <property type="entry name" value="SNase_OB-fold_sf"/>
</dbReference>
<dbReference type="PROSITE" id="PS50830">
    <property type="entry name" value="TNASE_3"/>
    <property type="match status" value="1"/>
</dbReference>